<dbReference type="SUPFAM" id="SSF56645">
    <property type="entry name" value="Acyl-CoA dehydrogenase NM domain-like"/>
    <property type="match status" value="1"/>
</dbReference>
<dbReference type="PANTHER" id="PTHR43884:SF12">
    <property type="entry name" value="ISOVALERYL-COA DEHYDROGENASE, MITOCHONDRIAL-RELATED"/>
    <property type="match status" value="1"/>
</dbReference>
<name>A0ABX3TQK7_9MYCO</name>
<dbReference type="PROSITE" id="PS00072">
    <property type="entry name" value="ACYL_COA_DH_1"/>
    <property type="match status" value="1"/>
</dbReference>
<dbReference type="InterPro" id="IPR006091">
    <property type="entry name" value="Acyl-CoA_Oxase/DH_mid-dom"/>
</dbReference>
<evidence type="ECO:0000256" key="3">
    <source>
        <dbReference type="ARBA" id="ARBA00022630"/>
    </source>
</evidence>
<evidence type="ECO:0000256" key="5">
    <source>
        <dbReference type="RuleBase" id="RU362125"/>
    </source>
</evidence>
<keyword evidence="10" id="KW-1185">Reference proteome</keyword>
<dbReference type="Pfam" id="PF02770">
    <property type="entry name" value="Acyl-CoA_dh_M"/>
    <property type="match status" value="1"/>
</dbReference>
<dbReference type="InterPro" id="IPR013786">
    <property type="entry name" value="AcylCoA_DH/ox_N"/>
</dbReference>
<protein>
    <submittedName>
        <fullName evidence="9">Acyl-CoA dehydrogenase</fullName>
    </submittedName>
</protein>
<dbReference type="EMBL" id="MVIL01000010">
    <property type="protein sequence ID" value="ORB81119.1"/>
    <property type="molecule type" value="Genomic_DNA"/>
</dbReference>
<gene>
    <name evidence="9" type="ORF">BST46_05095</name>
</gene>
<dbReference type="InterPro" id="IPR046373">
    <property type="entry name" value="Acyl-CoA_Oxase/DH_mid-dom_sf"/>
</dbReference>
<dbReference type="InterPro" id="IPR006089">
    <property type="entry name" value="Acyl-CoA_DH_CS"/>
</dbReference>
<keyword evidence="5" id="KW-0560">Oxidoreductase</keyword>
<evidence type="ECO:0000259" key="7">
    <source>
        <dbReference type="Pfam" id="PF02770"/>
    </source>
</evidence>
<comment type="caution">
    <text evidence="9">The sequence shown here is derived from an EMBL/GenBank/DDBJ whole genome shotgun (WGS) entry which is preliminary data.</text>
</comment>
<dbReference type="InterPro" id="IPR037069">
    <property type="entry name" value="AcylCoA_DH/ox_N_sf"/>
</dbReference>
<dbReference type="InterPro" id="IPR036250">
    <property type="entry name" value="AcylCo_DH-like_C"/>
</dbReference>
<proteinExistence type="inferred from homology"/>
<dbReference type="Pfam" id="PF02771">
    <property type="entry name" value="Acyl-CoA_dh_N"/>
    <property type="match status" value="1"/>
</dbReference>
<feature type="domain" description="Acyl-CoA dehydrogenase/oxidase C-terminal" evidence="6">
    <location>
        <begin position="262"/>
        <end position="412"/>
    </location>
</feature>
<dbReference type="Proteomes" id="UP000192847">
    <property type="component" value="Unassembled WGS sequence"/>
</dbReference>
<dbReference type="InterPro" id="IPR009100">
    <property type="entry name" value="AcylCoA_DH/oxidase_NM_dom_sf"/>
</dbReference>
<keyword evidence="4 5" id="KW-0274">FAD</keyword>
<dbReference type="InterPro" id="IPR009075">
    <property type="entry name" value="AcylCo_DH/oxidase_C"/>
</dbReference>
<comment type="cofactor">
    <cofactor evidence="1 5">
        <name>FAD</name>
        <dbReference type="ChEBI" id="CHEBI:57692"/>
    </cofactor>
</comment>
<dbReference type="Gene3D" id="1.20.140.10">
    <property type="entry name" value="Butyryl-CoA Dehydrogenase, subunit A, domain 3"/>
    <property type="match status" value="1"/>
</dbReference>
<evidence type="ECO:0000259" key="8">
    <source>
        <dbReference type="Pfam" id="PF02771"/>
    </source>
</evidence>
<keyword evidence="3 5" id="KW-0285">Flavoprotein</keyword>
<feature type="domain" description="Acyl-CoA oxidase/dehydrogenase middle" evidence="7">
    <location>
        <begin position="141"/>
        <end position="245"/>
    </location>
</feature>
<dbReference type="Pfam" id="PF00441">
    <property type="entry name" value="Acyl-CoA_dh_1"/>
    <property type="match status" value="1"/>
</dbReference>
<dbReference type="Gene3D" id="2.40.110.10">
    <property type="entry name" value="Butyryl-CoA Dehydrogenase, subunit A, domain 2"/>
    <property type="match status" value="1"/>
</dbReference>
<feature type="domain" description="Acyl-CoA dehydrogenase/oxidase N-terminal" evidence="8">
    <location>
        <begin position="77"/>
        <end position="135"/>
    </location>
</feature>
<dbReference type="RefSeq" id="WP_023870829.1">
    <property type="nucleotide sequence ID" value="NZ_MVIL01000010.1"/>
</dbReference>
<dbReference type="SUPFAM" id="SSF47203">
    <property type="entry name" value="Acyl-CoA dehydrogenase C-terminal domain-like"/>
    <property type="match status" value="1"/>
</dbReference>
<organism evidence="9 10">
    <name type="scientific">Mycobacterium timonense</name>
    <dbReference type="NCBI Taxonomy" id="701043"/>
    <lineage>
        <taxon>Bacteria</taxon>
        <taxon>Bacillati</taxon>
        <taxon>Actinomycetota</taxon>
        <taxon>Actinomycetes</taxon>
        <taxon>Mycobacteriales</taxon>
        <taxon>Mycobacteriaceae</taxon>
        <taxon>Mycobacterium</taxon>
        <taxon>Mycobacterium avium complex (MAC)</taxon>
    </lineage>
</organism>
<reference evidence="9 10" key="1">
    <citation type="submission" date="2017-02" db="EMBL/GenBank/DDBJ databases">
        <title>The new phylogeny of genus Mycobacterium.</title>
        <authorList>
            <person name="Tortoli E."/>
            <person name="Trovato A."/>
            <person name="Cirillo D.M."/>
        </authorList>
    </citation>
    <scope>NUCLEOTIDE SEQUENCE [LARGE SCALE GENOMIC DNA]</scope>
    <source>
        <strain evidence="9 10">CCUG 56329</strain>
    </source>
</reference>
<comment type="similarity">
    <text evidence="2 5">Belongs to the acyl-CoA dehydrogenase family.</text>
</comment>
<dbReference type="PANTHER" id="PTHR43884">
    <property type="entry name" value="ACYL-COA DEHYDROGENASE"/>
    <property type="match status" value="1"/>
</dbReference>
<evidence type="ECO:0000256" key="1">
    <source>
        <dbReference type="ARBA" id="ARBA00001974"/>
    </source>
</evidence>
<evidence type="ECO:0000256" key="4">
    <source>
        <dbReference type="ARBA" id="ARBA00022827"/>
    </source>
</evidence>
<evidence type="ECO:0000256" key="2">
    <source>
        <dbReference type="ARBA" id="ARBA00009347"/>
    </source>
</evidence>
<evidence type="ECO:0000313" key="10">
    <source>
        <dbReference type="Proteomes" id="UP000192847"/>
    </source>
</evidence>
<evidence type="ECO:0000259" key="6">
    <source>
        <dbReference type="Pfam" id="PF00441"/>
    </source>
</evidence>
<dbReference type="Gene3D" id="1.10.540.10">
    <property type="entry name" value="Acyl-CoA dehydrogenase/oxidase, N-terminal domain"/>
    <property type="match status" value="1"/>
</dbReference>
<sequence length="414" mass="45031">MIEWSDTDLMVRNAVRQFVDKEIRPHLDELESGAMSPYPIARKLFSQFGLDTMAAEAVKKMLDRERSGQRENDGEPSGFGGAAQGSMIAVLVSEIARVSIGLLSTASVSLGLGAATIASRGTLAQKERWLPELMTLEKIAAWAITEPDSGSDAFGGMKTSVRRSGDGDGAYILNGQKTFITNGPYADVLVVYAKLDEGDPSVDKRNRSVLVFVLDAGMPGLTQGKPFKKMGMMSSPTGELFFDNVRLTPDRLLGESEQHTEGDGRDSARANFAAERIGIAMMALGIIDECHRLCVDYAKSRTLWGKNIGQFQLIQLKLAKMEIARMNVQNMVFHTIERQQAGKPLTLAEASAIKLYSSEAATEVAMEAVQLFGGNGYMAEYRVEQLARDAKSLMIYAGSNEVQVTHIAKGLLSS</sequence>
<evidence type="ECO:0000313" key="9">
    <source>
        <dbReference type="EMBL" id="ORB81119.1"/>
    </source>
</evidence>
<accession>A0ABX3TQK7</accession>